<evidence type="ECO:0000256" key="1">
    <source>
        <dbReference type="SAM" id="MobiDB-lite"/>
    </source>
</evidence>
<name>A0AAD9NV71_RIDPI</name>
<gene>
    <name evidence="2" type="ORF">NP493_374g02025</name>
</gene>
<reference evidence="2" key="1">
    <citation type="journal article" date="2023" name="Mol. Biol. Evol.">
        <title>Third-Generation Sequencing Reveals the Adaptive Role of the Epigenome in Three Deep-Sea Polychaetes.</title>
        <authorList>
            <person name="Perez M."/>
            <person name="Aroh O."/>
            <person name="Sun Y."/>
            <person name="Lan Y."/>
            <person name="Juniper S.K."/>
            <person name="Young C.R."/>
            <person name="Angers B."/>
            <person name="Qian P.Y."/>
        </authorList>
    </citation>
    <scope>NUCLEOTIDE SEQUENCE</scope>
    <source>
        <strain evidence="2">R07B-5</strain>
    </source>
</reference>
<dbReference type="Proteomes" id="UP001209878">
    <property type="component" value="Unassembled WGS sequence"/>
</dbReference>
<feature type="compositionally biased region" description="Basic and acidic residues" evidence="1">
    <location>
        <begin position="1"/>
        <end position="78"/>
    </location>
</feature>
<evidence type="ECO:0000313" key="3">
    <source>
        <dbReference type="Proteomes" id="UP001209878"/>
    </source>
</evidence>
<organism evidence="2 3">
    <name type="scientific">Ridgeia piscesae</name>
    <name type="common">Tubeworm</name>
    <dbReference type="NCBI Taxonomy" id="27915"/>
    <lineage>
        <taxon>Eukaryota</taxon>
        <taxon>Metazoa</taxon>
        <taxon>Spiralia</taxon>
        <taxon>Lophotrochozoa</taxon>
        <taxon>Annelida</taxon>
        <taxon>Polychaeta</taxon>
        <taxon>Sedentaria</taxon>
        <taxon>Canalipalpata</taxon>
        <taxon>Sabellida</taxon>
        <taxon>Siboglinidae</taxon>
        <taxon>Ridgeia</taxon>
    </lineage>
</organism>
<dbReference type="EMBL" id="JAODUO010000373">
    <property type="protein sequence ID" value="KAK2181958.1"/>
    <property type="molecule type" value="Genomic_DNA"/>
</dbReference>
<comment type="caution">
    <text evidence="2">The sequence shown here is derived from an EMBL/GenBank/DDBJ whole genome shotgun (WGS) entry which is preliminary data.</text>
</comment>
<evidence type="ECO:0000313" key="2">
    <source>
        <dbReference type="EMBL" id="KAK2181958.1"/>
    </source>
</evidence>
<sequence length="168" mass="18550">MEGRRRQGDREAWTRGGREGGREGGGRGKGREGKGREGKRREVKEGKGREGKGREGKGREGKGREGKGREGKGREGERGYSQSFKAAGLRLASSICTENNKVLVIAIVVLCASAEAKEGHVRCRVICWDKFYVCRFNCSRINWPSIEKVACQRGCRDVLLECSDDCVA</sequence>
<dbReference type="AlphaFoldDB" id="A0AAD9NV71"/>
<accession>A0AAD9NV71</accession>
<protein>
    <submittedName>
        <fullName evidence="2">Uncharacterized protein</fullName>
    </submittedName>
</protein>
<keyword evidence="3" id="KW-1185">Reference proteome</keyword>
<feature type="region of interest" description="Disordered" evidence="1">
    <location>
        <begin position="1"/>
        <end position="80"/>
    </location>
</feature>
<proteinExistence type="predicted"/>